<protein>
    <submittedName>
        <fullName evidence="1">Uncharacterized protein</fullName>
    </submittedName>
</protein>
<dbReference type="Proteomes" id="UP001144313">
    <property type="component" value="Unassembled WGS sequence"/>
</dbReference>
<evidence type="ECO:0000313" key="2">
    <source>
        <dbReference type="Proteomes" id="UP001144313"/>
    </source>
</evidence>
<evidence type="ECO:0000313" key="1">
    <source>
        <dbReference type="EMBL" id="GLI42608.1"/>
    </source>
</evidence>
<proteinExistence type="predicted"/>
<organism evidence="1 2">
    <name type="scientific">Glycomyces algeriensis</name>
    <dbReference type="NCBI Taxonomy" id="256037"/>
    <lineage>
        <taxon>Bacteria</taxon>
        <taxon>Bacillati</taxon>
        <taxon>Actinomycetota</taxon>
        <taxon>Actinomycetes</taxon>
        <taxon>Glycomycetales</taxon>
        <taxon>Glycomycetaceae</taxon>
        <taxon>Glycomyces</taxon>
    </lineage>
</organism>
<reference evidence="1" key="1">
    <citation type="submission" date="2022-12" db="EMBL/GenBank/DDBJ databases">
        <title>Reference genome sequencing for broad-spectrum identification of bacterial and archaeal isolates by mass spectrometry.</title>
        <authorList>
            <person name="Sekiguchi Y."/>
            <person name="Tourlousse D.M."/>
        </authorList>
    </citation>
    <scope>NUCLEOTIDE SEQUENCE</scope>
    <source>
        <strain evidence="1">LLR39Z86</strain>
    </source>
</reference>
<accession>A0A9W6G9D9</accession>
<comment type="caution">
    <text evidence="1">The sequence shown here is derived from an EMBL/GenBank/DDBJ whole genome shotgun (WGS) entry which is preliminary data.</text>
</comment>
<gene>
    <name evidence="1" type="ORF">GALLR39Z86_24580</name>
</gene>
<keyword evidence="2" id="KW-1185">Reference proteome</keyword>
<dbReference type="RefSeq" id="WP_270114128.1">
    <property type="nucleotide sequence ID" value="NZ_BAAAOL010000006.1"/>
</dbReference>
<dbReference type="EMBL" id="BSDT01000001">
    <property type="protein sequence ID" value="GLI42608.1"/>
    <property type="molecule type" value="Genomic_DNA"/>
</dbReference>
<name>A0A9W6G9D9_9ACTN</name>
<sequence>MSHQNSQVKAPVSDRVLFIGFLAETMSEEELAPLNMTVAELAAQIERGWGAIQAEGIAGELCGISKDPDEAEAELRRRFAEGTFGVALVGGGVRLFPENTVLLERIVNVLIDLQPGIRISFNTSPQNALDAIRRWLDH</sequence>
<dbReference type="AlphaFoldDB" id="A0A9W6G9D9"/>